<sequence length="49" mass="5569">MFNERKIMTLIWMAVGSAVLTSIFSSILINMNVKALRKLNNIQQSIKSN</sequence>
<keyword evidence="1" id="KW-1133">Transmembrane helix</keyword>
<evidence type="ECO:0000313" key="3">
    <source>
        <dbReference type="Proteomes" id="UP001589833"/>
    </source>
</evidence>
<proteinExistence type="predicted"/>
<dbReference type="EMBL" id="JBHLTR010000013">
    <property type="protein sequence ID" value="MFC0559403.1"/>
    <property type="molecule type" value="Genomic_DNA"/>
</dbReference>
<accession>A0ABV6NGY3</accession>
<name>A0ABV6NGY3_9BACI</name>
<keyword evidence="1" id="KW-0812">Transmembrane</keyword>
<comment type="caution">
    <text evidence="2">The sequence shown here is derived from an EMBL/GenBank/DDBJ whole genome shotgun (WGS) entry which is preliminary data.</text>
</comment>
<gene>
    <name evidence="2" type="ORF">ACFFH4_10120</name>
</gene>
<reference evidence="2 3" key="1">
    <citation type="submission" date="2024-09" db="EMBL/GenBank/DDBJ databases">
        <authorList>
            <person name="Sun Q."/>
            <person name="Mori K."/>
        </authorList>
    </citation>
    <scope>NUCLEOTIDE SEQUENCE [LARGE SCALE GENOMIC DNA]</scope>
    <source>
        <strain evidence="2 3">NCAIM B.02301</strain>
    </source>
</reference>
<keyword evidence="3" id="KW-1185">Reference proteome</keyword>
<evidence type="ECO:0000256" key="1">
    <source>
        <dbReference type="SAM" id="Phobius"/>
    </source>
</evidence>
<keyword evidence="1" id="KW-0472">Membrane</keyword>
<dbReference type="Proteomes" id="UP001589833">
    <property type="component" value="Unassembled WGS sequence"/>
</dbReference>
<dbReference type="RefSeq" id="WP_273841667.1">
    <property type="nucleotide sequence ID" value="NZ_JAQQWT010000004.1"/>
</dbReference>
<evidence type="ECO:0000313" key="2">
    <source>
        <dbReference type="EMBL" id="MFC0559403.1"/>
    </source>
</evidence>
<feature type="transmembrane region" description="Helical" evidence="1">
    <location>
        <begin position="7"/>
        <end position="29"/>
    </location>
</feature>
<organism evidence="2 3">
    <name type="scientific">Halalkalibacter alkalisediminis</name>
    <dbReference type="NCBI Taxonomy" id="935616"/>
    <lineage>
        <taxon>Bacteria</taxon>
        <taxon>Bacillati</taxon>
        <taxon>Bacillota</taxon>
        <taxon>Bacilli</taxon>
        <taxon>Bacillales</taxon>
        <taxon>Bacillaceae</taxon>
        <taxon>Halalkalibacter</taxon>
    </lineage>
</organism>
<protein>
    <submittedName>
        <fullName evidence="2">Uncharacterized protein</fullName>
    </submittedName>
</protein>